<keyword evidence="3 6" id="KW-0560">Oxidoreductase</keyword>
<evidence type="ECO:0000259" key="7">
    <source>
        <dbReference type="Pfam" id="PF01593"/>
    </source>
</evidence>
<protein>
    <recommendedName>
        <fullName evidence="6">Amine oxidase</fullName>
        <ecNumber evidence="6">1.4.3.-</ecNumber>
    </recommendedName>
</protein>
<comment type="catalytic activity">
    <reaction evidence="4">
        <text>a secondary aliphatic amine + O2 + H2O = a primary amine + an aldehyde + H2O2</text>
        <dbReference type="Rhea" id="RHEA:26414"/>
        <dbReference type="ChEBI" id="CHEBI:15377"/>
        <dbReference type="ChEBI" id="CHEBI:15379"/>
        <dbReference type="ChEBI" id="CHEBI:16240"/>
        <dbReference type="ChEBI" id="CHEBI:17478"/>
        <dbReference type="ChEBI" id="CHEBI:58855"/>
        <dbReference type="ChEBI" id="CHEBI:65296"/>
        <dbReference type="EC" id="1.4.3.4"/>
    </reaction>
</comment>
<dbReference type="InterPro" id="IPR050703">
    <property type="entry name" value="Flavin_MAO"/>
</dbReference>
<dbReference type="Pfam" id="PF01593">
    <property type="entry name" value="Amino_oxidase"/>
    <property type="match status" value="1"/>
</dbReference>
<evidence type="ECO:0000256" key="6">
    <source>
        <dbReference type="RuleBase" id="RU362067"/>
    </source>
</evidence>
<dbReference type="eggNOG" id="KOG0029">
    <property type="taxonomic scope" value="Eukaryota"/>
</dbReference>
<dbReference type="SUPFAM" id="SSF51905">
    <property type="entry name" value="FAD/NAD(P)-binding domain"/>
    <property type="match status" value="1"/>
</dbReference>
<organism evidence="8 9">
    <name type="scientific">Cordyceps militaris (strain CM01)</name>
    <name type="common">Caterpillar fungus</name>
    <dbReference type="NCBI Taxonomy" id="983644"/>
    <lineage>
        <taxon>Eukaryota</taxon>
        <taxon>Fungi</taxon>
        <taxon>Dikarya</taxon>
        <taxon>Ascomycota</taxon>
        <taxon>Pezizomycotina</taxon>
        <taxon>Sordariomycetes</taxon>
        <taxon>Hypocreomycetidae</taxon>
        <taxon>Hypocreales</taxon>
        <taxon>Cordycipitaceae</taxon>
        <taxon>Cordyceps</taxon>
    </lineage>
</organism>
<dbReference type="VEuPathDB" id="FungiDB:CCM_00142"/>
<proteinExistence type="inferred from homology"/>
<evidence type="ECO:0000256" key="4">
    <source>
        <dbReference type="ARBA" id="ARBA00048448"/>
    </source>
</evidence>
<dbReference type="GO" id="GO:0097621">
    <property type="term" value="F:monoamine oxidase activity"/>
    <property type="evidence" value="ECO:0007669"/>
    <property type="project" value="UniProtKB-EC"/>
</dbReference>
<dbReference type="EMBL" id="JH126399">
    <property type="protein sequence ID" value="EGX95488.1"/>
    <property type="molecule type" value="Genomic_DNA"/>
</dbReference>
<evidence type="ECO:0000313" key="8">
    <source>
        <dbReference type="EMBL" id="EGX95488.1"/>
    </source>
</evidence>
<keyword evidence="6" id="KW-0274">FAD</keyword>
<dbReference type="GeneID" id="18162177"/>
<feature type="binding site" evidence="5">
    <location>
        <position position="226"/>
    </location>
    <ligand>
        <name>FAD</name>
        <dbReference type="ChEBI" id="CHEBI:57692"/>
    </ligand>
</feature>
<dbReference type="RefSeq" id="XP_006665365.1">
    <property type="nucleotide sequence ID" value="XM_006665302.1"/>
</dbReference>
<dbReference type="EC" id="1.4.3.-" evidence="6"/>
<dbReference type="OMA" id="EQARGMW"/>
<dbReference type="AlphaFoldDB" id="G3J7M2"/>
<feature type="domain" description="Amine oxidase" evidence="7">
    <location>
        <begin position="27"/>
        <end position="441"/>
    </location>
</feature>
<name>G3J7M2_CORMM</name>
<dbReference type="OrthoDB" id="5046242at2759"/>
<keyword evidence="9" id="KW-1185">Reference proteome</keyword>
<dbReference type="SUPFAM" id="SSF54373">
    <property type="entry name" value="FAD-linked reductases, C-terminal domain"/>
    <property type="match status" value="1"/>
</dbReference>
<dbReference type="KEGG" id="cmt:CCM_00142"/>
<reference evidence="8 9" key="1">
    <citation type="journal article" date="2011" name="Genome Biol.">
        <title>Genome sequence of the insect pathogenic fungus Cordyceps militaris, a valued traditional Chinese medicine.</title>
        <authorList>
            <person name="Zheng P."/>
            <person name="Xia Y."/>
            <person name="Xiao G."/>
            <person name="Xiong C."/>
            <person name="Hu X."/>
            <person name="Zhang S."/>
            <person name="Zheng H."/>
            <person name="Huang Y."/>
            <person name="Zhou Y."/>
            <person name="Wang S."/>
            <person name="Zhao G.P."/>
            <person name="Liu X."/>
            <person name="St Leger R.J."/>
            <person name="Wang C."/>
        </authorList>
    </citation>
    <scope>NUCLEOTIDE SEQUENCE [LARGE SCALE GENOMIC DNA]</scope>
    <source>
        <strain evidence="8 9">CM01</strain>
    </source>
</reference>
<gene>
    <name evidence="8" type="ORF">CCM_00142</name>
</gene>
<dbReference type="PRINTS" id="PR00757">
    <property type="entry name" value="AMINEOXDASEF"/>
</dbReference>
<evidence type="ECO:0000256" key="2">
    <source>
        <dbReference type="ARBA" id="ARBA00005995"/>
    </source>
</evidence>
<dbReference type="PANTHER" id="PTHR43563:SF14">
    <property type="entry name" value="AMINE OXIDASE"/>
    <property type="match status" value="1"/>
</dbReference>
<dbReference type="InParanoid" id="G3J7M2"/>
<dbReference type="Proteomes" id="UP000001610">
    <property type="component" value="Unassembled WGS sequence"/>
</dbReference>
<comment type="cofactor">
    <cofactor evidence="1 6">
        <name>FAD</name>
        <dbReference type="ChEBI" id="CHEBI:57692"/>
    </cofactor>
</comment>
<sequence length="456" mass="48533">MTQLARENLSGTQSQAAAVIVIGAGVGGLQTACKLQQAGISCLVLEPSGQICGQAFSNNFSVEHHPRTHALATGLGLVDGLRSVQGKATLESFAAFEHDQQPALDAEDAASLVKVKTILDTLSLRRDDPQRDVDMTVEQLVSSCGATDTVAEMANLWTRTIFGLSSNNVSASQFLSQCDSCGGLGPVLDNMYGLGDNLAVPELSHQIATAMAQHLSSRSLHLNQEVDRVEHGDENTCIIYTKSGNVFHGNKIVLAGSLSSCSSLDIAPPPAAVAPWETMKEEQGFSTTVDIVFDHPWWQQRGLSGHAQGLTGPIAQVRPSGLIATDGLYALSCQVAGEQARGMWLWLMSDEEREMLLVQHLSAIFGGAIPRAVQVVERDQDALVSGQQSLHLAGENAGQRGRHRWTSEGNVHFAGADTSHVWRGYLEGALVAGERAAAEIMAVVGAAKPMEMAPRL</sequence>
<dbReference type="STRING" id="983644.G3J7M2"/>
<evidence type="ECO:0000256" key="1">
    <source>
        <dbReference type="ARBA" id="ARBA00001974"/>
    </source>
</evidence>
<comment type="similarity">
    <text evidence="2 6">Belongs to the flavin monoamine oxidase family.</text>
</comment>
<dbReference type="InterPro" id="IPR036188">
    <property type="entry name" value="FAD/NAD-bd_sf"/>
</dbReference>
<dbReference type="HOGENOM" id="CLU_004498_0_3_1"/>
<dbReference type="InterPro" id="IPR002937">
    <property type="entry name" value="Amino_oxidase"/>
</dbReference>
<accession>G3J7M2</accession>
<evidence type="ECO:0000313" key="9">
    <source>
        <dbReference type="Proteomes" id="UP000001610"/>
    </source>
</evidence>
<keyword evidence="6" id="KW-0285">Flavoprotein</keyword>
<evidence type="ECO:0000256" key="5">
    <source>
        <dbReference type="PIRSR" id="PIRSR601613-1"/>
    </source>
</evidence>
<dbReference type="Gene3D" id="3.50.50.60">
    <property type="entry name" value="FAD/NAD(P)-binding domain"/>
    <property type="match status" value="1"/>
</dbReference>
<dbReference type="PANTHER" id="PTHR43563">
    <property type="entry name" value="AMINE OXIDASE"/>
    <property type="match status" value="1"/>
</dbReference>
<evidence type="ECO:0000256" key="3">
    <source>
        <dbReference type="ARBA" id="ARBA00023002"/>
    </source>
</evidence>
<dbReference type="InterPro" id="IPR001613">
    <property type="entry name" value="Flavin_amine_oxidase"/>
</dbReference>